<evidence type="ECO:0000313" key="2">
    <source>
        <dbReference type="Proteomes" id="UP000321820"/>
    </source>
</evidence>
<dbReference type="EMBL" id="CP042806">
    <property type="protein sequence ID" value="QEE28344.1"/>
    <property type="molecule type" value="Genomic_DNA"/>
</dbReference>
<keyword evidence="2" id="KW-1185">Reference proteome</keyword>
<name>A0A5B9E9M6_9BACT</name>
<accession>A0A5B9E9M6</accession>
<organism evidence="1 2">
    <name type="scientific">Terriglobus albidus</name>
    <dbReference type="NCBI Taxonomy" id="1592106"/>
    <lineage>
        <taxon>Bacteria</taxon>
        <taxon>Pseudomonadati</taxon>
        <taxon>Acidobacteriota</taxon>
        <taxon>Terriglobia</taxon>
        <taxon>Terriglobales</taxon>
        <taxon>Acidobacteriaceae</taxon>
        <taxon>Terriglobus</taxon>
    </lineage>
</organism>
<gene>
    <name evidence="1" type="ORF">FTW19_10240</name>
</gene>
<dbReference type="RefSeq" id="WP_147647534.1">
    <property type="nucleotide sequence ID" value="NZ_CP042806.1"/>
</dbReference>
<dbReference type="AlphaFoldDB" id="A0A5B9E9M6"/>
<protein>
    <submittedName>
        <fullName evidence="1">Uncharacterized protein</fullName>
    </submittedName>
</protein>
<proteinExistence type="predicted"/>
<evidence type="ECO:0000313" key="1">
    <source>
        <dbReference type="EMBL" id="QEE28344.1"/>
    </source>
</evidence>
<dbReference type="Proteomes" id="UP000321820">
    <property type="component" value="Chromosome"/>
</dbReference>
<dbReference type="KEGG" id="talb:FTW19_10240"/>
<reference evidence="1 2" key="1">
    <citation type="submission" date="2019-08" db="EMBL/GenBank/DDBJ databases">
        <title>Complete genome sequence of Terriglobus albidus strain ORNL.</title>
        <authorList>
            <person name="Podar M."/>
        </authorList>
    </citation>
    <scope>NUCLEOTIDE SEQUENCE [LARGE SCALE GENOMIC DNA]</scope>
    <source>
        <strain evidence="1 2">ORNL</strain>
    </source>
</reference>
<sequence length="301" mass="34931">MTQEFVSTPARRRLTAVRSLRQLEPFHRANAIDDISLYWLPVSEFPIKFRQREWVLKFITRLDEELKQEKQTSENFLLLKYTRTDLNERFVNTMFDYRPMTGMLLAPNQQLPAVPTSMEIKKLTENHSSDGLLNLDHLVPEYCAWFAGEQQPQQRQDFFGAGGMLMLWIDAGQEPAGPKIELPRVLATHPAMKGTDFAAMIRKGARLQHPFLAKSREIFAAHLPDGPAKKHSMFVLPRFNSSHFLDASPDDRQRWFEIFSAYCIESEQDRGILLAFRDPNFDERMVALLEEIKKDGDEYPL</sequence>